<feature type="compositionally biased region" description="Pro residues" evidence="1">
    <location>
        <begin position="279"/>
        <end position="291"/>
    </location>
</feature>
<feature type="region of interest" description="Disordered" evidence="1">
    <location>
        <begin position="566"/>
        <end position="738"/>
    </location>
</feature>
<accession>A0AAD9EHW8</accession>
<evidence type="ECO:0000313" key="3">
    <source>
        <dbReference type="Proteomes" id="UP001243330"/>
    </source>
</evidence>
<gene>
    <name evidence="2" type="ORF">CCHR01_05195</name>
</gene>
<feature type="compositionally biased region" description="Pro residues" evidence="1">
    <location>
        <begin position="60"/>
        <end position="79"/>
    </location>
</feature>
<dbReference type="Proteomes" id="UP001243330">
    <property type="component" value="Unassembled WGS sequence"/>
</dbReference>
<feature type="compositionally biased region" description="Low complexity" evidence="1">
    <location>
        <begin position="97"/>
        <end position="111"/>
    </location>
</feature>
<sequence length="738" mass="78717">MASTMAQSPQLTAGGQLPQYAPQQNGSRPGSAASHTQNRAGASSNSPPAFPYAPQQQPSAPTPPPPAPKQTPVPVPVPGQPAVNGTPAAAGEPPKISSDVPKPVPASASPALSNGQTPSSEEIAKSQKFSEDYTKLCTLIAECDEDAVRRAVRDNFEKCLLGSHYHMAFIMNVAMHRADGGILKRAIRDFGQRIVSEGKADLVGWLKPADLDELADNILSKASDQFLDKALVTRLPKIEARRLVNALARANRLGYDANDIVENEHVIPTAAAQSSMQRPPAPGPPLPPPPAAAAARPVGFHQPMTPASIQAEAPPPHRLNPMNVVVPKAPQNMDRPECTFCHRIFGNVESWTHHVKKRLCLRPLVALGNSDHLLLCPHCGQSFNGHAGLQYHMMNKVCGDFGPVSKEMVQNVKTIPGAAASSYSAPGAPGMVSKKRPRVEYYTASQSQSPAPSQVPQVQVQTPQHQSMSQVPTPTPQSSFPNNNQPAPLGTPRAKDMAHLTGPQIEALLSELRRAEEDFKFKIADAKKLGLTEEDTTKKLTSLRNSFACKQSTIRKKYGIKLRERRGRAEMEAERDMMGYGSTPRMGTPASSDKHADKRARVNGAGDASVTQSQEPPSQSTPIKQVAVADIGGGLTGSNATAATEDPTMASQPPRSSQPTSSFQQGGYRVQTYEPAKKTSPTKVPGGSMTAQELLRQMNGPIEIDSSSSSSKSESSDSDSDSGTEEDGDGPGLKAEQR</sequence>
<feature type="compositionally biased region" description="Polar residues" evidence="1">
    <location>
        <begin position="1"/>
        <end position="13"/>
    </location>
</feature>
<proteinExistence type="predicted"/>
<keyword evidence="3" id="KW-1185">Reference proteome</keyword>
<feature type="region of interest" description="Disordered" evidence="1">
    <location>
        <begin position="272"/>
        <end position="294"/>
    </location>
</feature>
<organism evidence="2 3">
    <name type="scientific">Colletotrichum chrysophilum</name>
    <dbReference type="NCBI Taxonomy" id="1836956"/>
    <lineage>
        <taxon>Eukaryota</taxon>
        <taxon>Fungi</taxon>
        <taxon>Dikarya</taxon>
        <taxon>Ascomycota</taxon>
        <taxon>Pezizomycotina</taxon>
        <taxon>Sordariomycetes</taxon>
        <taxon>Hypocreomycetidae</taxon>
        <taxon>Glomerellales</taxon>
        <taxon>Glomerellaceae</taxon>
        <taxon>Colletotrichum</taxon>
        <taxon>Colletotrichum gloeosporioides species complex</taxon>
    </lineage>
</organism>
<reference evidence="2" key="1">
    <citation type="submission" date="2023-01" db="EMBL/GenBank/DDBJ databases">
        <title>Colletotrichum chrysophilum M932 genome sequence.</title>
        <authorList>
            <person name="Baroncelli R."/>
        </authorList>
    </citation>
    <scope>NUCLEOTIDE SEQUENCE</scope>
    <source>
        <strain evidence="2">M932</strain>
    </source>
</reference>
<dbReference type="EMBL" id="JAQOWY010000080">
    <property type="protein sequence ID" value="KAK1852209.1"/>
    <property type="molecule type" value="Genomic_DNA"/>
</dbReference>
<evidence type="ECO:0000313" key="2">
    <source>
        <dbReference type="EMBL" id="KAK1852209.1"/>
    </source>
</evidence>
<comment type="caution">
    <text evidence="2">The sequence shown here is derived from an EMBL/GenBank/DDBJ whole genome shotgun (WGS) entry which is preliminary data.</text>
</comment>
<evidence type="ECO:0000256" key="1">
    <source>
        <dbReference type="SAM" id="MobiDB-lite"/>
    </source>
</evidence>
<name>A0AAD9EHW8_9PEZI</name>
<protein>
    <submittedName>
        <fullName evidence="2">Uncharacterized protein</fullName>
    </submittedName>
</protein>
<feature type="compositionally biased region" description="Polar residues" evidence="1">
    <location>
        <begin position="21"/>
        <end position="46"/>
    </location>
</feature>
<feature type="compositionally biased region" description="Basic and acidic residues" evidence="1">
    <location>
        <begin position="567"/>
        <end position="577"/>
    </location>
</feature>
<feature type="compositionally biased region" description="Polar residues" evidence="1">
    <location>
        <begin position="465"/>
        <end position="486"/>
    </location>
</feature>
<feature type="region of interest" description="Disordered" evidence="1">
    <location>
        <begin position="439"/>
        <end position="492"/>
    </location>
</feature>
<feature type="compositionally biased region" description="Low complexity" evidence="1">
    <location>
        <begin position="443"/>
        <end position="464"/>
    </location>
</feature>
<dbReference type="AlphaFoldDB" id="A0AAD9EHW8"/>
<feature type="compositionally biased region" description="Low complexity" evidence="1">
    <location>
        <begin position="651"/>
        <end position="665"/>
    </location>
</feature>
<feature type="compositionally biased region" description="Polar residues" evidence="1">
    <location>
        <begin position="609"/>
        <end position="623"/>
    </location>
</feature>
<feature type="region of interest" description="Disordered" evidence="1">
    <location>
        <begin position="1"/>
        <end position="127"/>
    </location>
</feature>
<feature type="compositionally biased region" description="Acidic residues" evidence="1">
    <location>
        <begin position="716"/>
        <end position="729"/>
    </location>
</feature>